<organism evidence="8 9">
    <name type="scientific">Saponaria officinalis</name>
    <name type="common">Common soapwort</name>
    <name type="synonym">Lychnis saponaria</name>
    <dbReference type="NCBI Taxonomy" id="3572"/>
    <lineage>
        <taxon>Eukaryota</taxon>
        <taxon>Viridiplantae</taxon>
        <taxon>Streptophyta</taxon>
        <taxon>Embryophyta</taxon>
        <taxon>Tracheophyta</taxon>
        <taxon>Spermatophyta</taxon>
        <taxon>Magnoliopsida</taxon>
        <taxon>eudicotyledons</taxon>
        <taxon>Gunneridae</taxon>
        <taxon>Pentapetalae</taxon>
        <taxon>Caryophyllales</taxon>
        <taxon>Caryophyllaceae</taxon>
        <taxon>Caryophylleae</taxon>
        <taxon>Saponaria</taxon>
    </lineage>
</organism>
<feature type="compositionally biased region" description="Basic and acidic residues" evidence="6">
    <location>
        <begin position="319"/>
        <end position="329"/>
    </location>
</feature>
<keyword evidence="9" id="KW-1185">Reference proteome</keyword>
<comment type="subcellular location">
    <subcellularLocation>
        <location evidence="1">Nucleus</location>
    </subcellularLocation>
</comment>
<dbReference type="GO" id="GO:0003677">
    <property type="term" value="F:DNA binding"/>
    <property type="evidence" value="ECO:0007669"/>
    <property type="project" value="UniProtKB-KW"/>
</dbReference>
<dbReference type="PANTHER" id="PTHR33729">
    <property type="entry name" value="METHYL-CPG BINDING DOMAIN CONTAINING PROTEIN, EXPRESSED"/>
    <property type="match status" value="1"/>
</dbReference>
<keyword evidence="4" id="KW-0804">Transcription</keyword>
<evidence type="ECO:0000256" key="5">
    <source>
        <dbReference type="ARBA" id="ARBA00023242"/>
    </source>
</evidence>
<evidence type="ECO:0000313" key="9">
    <source>
        <dbReference type="Proteomes" id="UP001443914"/>
    </source>
</evidence>
<feature type="region of interest" description="Disordered" evidence="6">
    <location>
        <begin position="1"/>
        <end position="329"/>
    </location>
</feature>
<dbReference type="EMBL" id="JBDFQZ010000006">
    <property type="protein sequence ID" value="KAK9715197.1"/>
    <property type="molecule type" value="Genomic_DNA"/>
</dbReference>
<reference evidence="8" key="1">
    <citation type="submission" date="2024-03" db="EMBL/GenBank/DDBJ databases">
        <title>WGS assembly of Saponaria officinalis var. Norfolk2.</title>
        <authorList>
            <person name="Jenkins J."/>
            <person name="Shu S."/>
            <person name="Grimwood J."/>
            <person name="Barry K."/>
            <person name="Goodstein D."/>
            <person name="Schmutz J."/>
            <person name="Leebens-Mack J."/>
            <person name="Osbourn A."/>
        </authorList>
    </citation>
    <scope>NUCLEOTIDE SEQUENCE [LARGE SCALE GENOMIC DNA]</scope>
    <source>
        <strain evidence="8">JIC</strain>
    </source>
</reference>
<dbReference type="Proteomes" id="UP001443914">
    <property type="component" value="Unassembled WGS sequence"/>
</dbReference>
<evidence type="ECO:0000259" key="7">
    <source>
        <dbReference type="PROSITE" id="PS50982"/>
    </source>
</evidence>
<evidence type="ECO:0000256" key="2">
    <source>
        <dbReference type="ARBA" id="ARBA00023015"/>
    </source>
</evidence>
<dbReference type="Pfam" id="PF01429">
    <property type="entry name" value="MBD"/>
    <property type="match status" value="1"/>
</dbReference>
<feature type="compositionally biased region" description="Basic and acidic residues" evidence="6">
    <location>
        <begin position="262"/>
        <end position="272"/>
    </location>
</feature>
<dbReference type="PANTHER" id="PTHR33729:SF6">
    <property type="entry name" value="METHYL-CPG-BINDING DOMAIN-CONTAINING PROTEIN 11"/>
    <property type="match status" value="1"/>
</dbReference>
<evidence type="ECO:0000313" key="8">
    <source>
        <dbReference type="EMBL" id="KAK9715197.1"/>
    </source>
</evidence>
<evidence type="ECO:0000256" key="3">
    <source>
        <dbReference type="ARBA" id="ARBA00023125"/>
    </source>
</evidence>
<dbReference type="PROSITE" id="PS50982">
    <property type="entry name" value="MBD"/>
    <property type="match status" value="1"/>
</dbReference>
<protein>
    <recommendedName>
        <fullName evidence="7">MBD domain-containing protein</fullName>
    </recommendedName>
</protein>
<feature type="compositionally biased region" description="Basic and acidic residues" evidence="6">
    <location>
        <begin position="187"/>
        <end position="205"/>
    </location>
</feature>
<evidence type="ECO:0000256" key="4">
    <source>
        <dbReference type="ARBA" id="ARBA00023163"/>
    </source>
</evidence>
<feature type="compositionally biased region" description="Basic residues" evidence="6">
    <location>
        <begin position="84"/>
        <end position="93"/>
    </location>
</feature>
<keyword evidence="3" id="KW-0238">DNA-binding</keyword>
<accession>A0AAW1KB75</accession>
<dbReference type="InterPro" id="IPR001739">
    <property type="entry name" value="Methyl_CpG_DNA-bd"/>
</dbReference>
<dbReference type="GO" id="GO:0005634">
    <property type="term" value="C:nucleus"/>
    <property type="evidence" value="ECO:0007669"/>
    <property type="project" value="UniProtKB-SubCell"/>
</dbReference>
<evidence type="ECO:0000256" key="6">
    <source>
        <dbReference type="SAM" id="MobiDB-lite"/>
    </source>
</evidence>
<dbReference type="InterPro" id="IPR039622">
    <property type="entry name" value="MBD10/11"/>
</dbReference>
<feature type="compositionally biased region" description="Basic and acidic residues" evidence="6">
    <location>
        <begin position="111"/>
        <end position="178"/>
    </location>
</feature>
<gene>
    <name evidence="8" type="ORF">RND81_06G149000</name>
</gene>
<sequence length="329" mass="36075">MVTDVEKNSQNEEVVSIELPAPPGWKKQFFPKQGGTPKKNEIVFTAPTGEEIHNQRQLQQYLKSHPGGPQGSDFDWGTGETPRRSARISKKVKSSPESEPPKKKGRRSSSSKKDKVDSEASAEETRKDDVQVDDAKNAEEDKTVNGADKDVEMESAVEKEKEGQVENKEVVLESKEESMMAVPQEQKTAEEDKTVNGGETEKQENDVGFAKEVPNVDQPENEDATVERKDAVLVGKEESTMSVGQDAQIQPPVDGSTTVEEQAEKQETKAGDGEIPQYDIEKKPDGLQEPVKPDAANAEAKLDVDSRAKDNGNAVESAEELKDKESADV</sequence>
<dbReference type="SUPFAM" id="SSF54171">
    <property type="entry name" value="DNA-binding domain"/>
    <property type="match status" value="1"/>
</dbReference>
<feature type="compositionally biased region" description="Basic and acidic residues" evidence="6">
    <location>
        <begin position="225"/>
        <end position="239"/>
    </location>
</feature>
<feature type="compositionally biased region" description="Basic and acidic residues" evidence="6">
    <location>
        <begin position="1"/>
        <end position="10"/>
    </location>
</feature>
<comment type="caution">
    <text evidence="8">The sequence shown here is derived from an EMBL/GenBank/DDBJ whole genome shotgun (WGS) entry which is preliminary data.</text>
</comment>
<name>A0AAW1KB75_SAPOF</name>
<dbReference type="AlphaFoldDB" id="A0AAW1KB75"/>
<dbReference type="InterPro" id="IPR016177">
    <property type="entry name" value="DNA-bd_dom_sf"/>
</dbReference>
<proteinExistence type="predicted"/>
<dbReference type="Gene3D" id="3.30.890.10">
    <property type="entry name" value="Methyl-cpg-binding Protein 2, Chain A"/>
    <property type="match status" value="1"/>
</dbReference>
<evidence type="ECO:0000256" key="1">
    <source>
        <dbReference type="ARBA" id="ARBA00004123"/>
    </source>
</evidence>
<feature type="domain" description="MBD" evidence="7">
    <location>
        <begin position="11"/>
        <end position="81"/>
    </location>
</feature>
<feature type="compositionally biased region" description="Basic and acidic residues" evidence="6">
    <location>
        <begin position="300"/>
        <end position="310"/>
    </location>
</feature>
<keyword evidence="2" id="KW-0805">Transcription regulation</keyword>
<keyword evidence="5" id="KW-0539">Nucleus</keyword>